<organism evidence="2">
    <name type="scientific">Mesocestoides corti</name>
    <name type="common">Flatworm</name>
    <dbReference type="NCBI Taxonomy" id="53468"/>
    <lineage>
        <taxon>Eukaryota</taxon>
        <taxon>Metazoa</taxon>
        <taxon>Spiralia</taxon>
        <taxon>Lophotrochozoa</taxon>
        <taxon>Platyhelminthes</taxon>
        <taxon>Cestoda</taxon>
        <taxon>Eucestoda</taxon>
        <taxon>Cyclophyllidea</taxon>
        <taxon>Mesocestoididae</taxon>
        <taxon>Mesocestoides</taxon>
    </lineage>
</organism>
<dbReference type="InterPro" id="IPR035940">
    <property type="entry name" value="CAP_sf"/>
</dbReference>
<dbReference type="Gene3D" id="3.40.33.10">
    <property type="entry name" value="CAP"/>
    <property type="match status" value="1"/>
</dbReference>
<dbReference type="InterPro" id="IPR014044">
    <property type="entry name" value="CAP_dom"/>
</dbReference>
<evidence type="ECO:0000313" key="2">
    <source>
        <dbReference type="WBParaSite" id="MCU_002081-RB"/>
    </source>
</evidence>
<proteinExistence type="predicted"/>
<dbReference type="SMART" id="SM00198">
    <property type="entry name" value="SCP"/>
    <property type="match status" value="1"/>
</dbReference>
<feature type="domain" description="SCP" evidence="1">
    <location>
        <begin position="15"/>
        <end position="161"/>
    </location>
</feature>
<dbReference type="WBParaSite" id="MCU_002081-RB">
    <property type="protein sequence ID" value="MCU_002081-RB"/>
    <property type="gene ID" value="MCU_002081"/>
</dbReference>
<accession>A0A5K3EPG6</accession>
<dbReference type="Pfam" id="PF00188">
    <property type="entry name" value="CAP"/>
    <property type="match status" value="1"/>
</dbReference>
<dbReference type="CDD" id="cd05380">
    <property type="entry name" value="CAP_euk"/>
    <property type="match status" value="1"/>
</dbReference>
<sequence>LGISWCAVPENNTDQDRADILEEHTSARGNVTPSASKMRLMRYSVDLENLAMKFAANCTNQSANSTLLPGYTNISVSWVRYVTRKPTYNASLIAFNNPSDNYNYTNNTCNGTCALYIQFVWENTTEVGCGMSRCDQSSSGNAADLRYLVACAYHPPAKITGLRPYSSGNSCSACPQDFSCYRNQCVNDTSLLPNTTTIPTTGTAITTTTTDINTTTSVATTMMSTLFQVVTTGILLYSSFKLLTSP</sequence>
<dbReference type="PANTHER" id="PTHR10334">
    <property type="entry name" value="CYSTEINE-RICH SECRETORY PROTEIN-RELATED"/>
    <property type="match status" value="1"/>
</dbReference>
<dbReference type="SUPFAM" id="SSF55797">
    <property type="entry name" value="PR-1-like"/>
    <property type="match status" value="1"/>
</dbReference>
<protein>
    <submittedName>
        <fullName evidence="2">SCP domain-containing protein</fullName>
    </submittedName>
</protein>
<dbReference type="AlphaFoldDB" id="A0A5K3EPG6"/>
<reference evidence="2" key="1">
    <citation type="submission" date="2019-11" db="UniProtKB">
        <authorList>
            <consortium name="WormBaseParasite"/>
        </authorList>
    </citation>
    <scope>IDENTIFICATION</scope>
</reference>
<dbReference type="InterPro" id="IPR001283">
    <property type="entry name" value="CRISP-related"/>
</dbReference>
<evidence type="ECO:0000259" key="1">
    <source>
        <dbReference type="SMART" id="SM00198"/>
    </source>
</evidence>
<name>A0A5K3EPG6_MESCO</name>